<evidence type="ECO:0000313" key="9">
    <source>
        <dbReference type="Proteomes" id="UP000492820"/>
    </source>
</evidence>
<feature type="compositionally biased region" description="Pro residues" evidence="7">
    <location>
        <begin position="345"/>
        <end position="355"/>
    </location>
</feature>
<dbReference type="AlphaFoldDB" id="A0A068WQY5"/>
<feature type="compositionally biased region" description="Acidic residues" evidence="7">
    <location>
        <begin position="884"/>
        <end position="894"/>
    </location>
</feature>
<feature type="compositionally biased region" description="Polar residues" evidence="7">
    <location>
        <begin position="10"/>
        <end position="24"/>
    </location>
</feature>
<reference evidence="10" key="3">
    <citation type="submission" date="2020-10" db="UniProtKB">
        <authorList>
            <consortium name="WormBaseParasite"/>
        </authorList>
    </citation>
    <scope>IDENTIFICATION</scope>
</reference>
<keyword evidence="3" id="KW-0677">Repeat</keyword>
<dbReference type="WBParaSite" id="EgrG_001170300">
    <property type="protein sequence ID" value="EgrG_001170300"/>
    <property type="gene ID" value="EgrG_001170300"/>
</dbReference>
<keyword evidence="2" id="KW-0053">Apoptosis</keyword>
<gene>
    <name evidence="8" type="ORF">EgrG_001170300</name>
</gene>
<dbReference type="GO" id="GO:0005634">
    <property type="term" value="C:nucleus"/>
    <property type="evidence" value="ECO:0007669"/>
    <property type="project" value="UniProtKB-SubCell"/>
</dbReference>
<dbReference type="Gene3D" id="1.25.40.20">
    <property type="entry name" value="Ankyrin repeat-containing domain"/>
    <property type="match status" value="1"/>
</dbReference>
<dbReference type="InterPro" id="IPR002110">
    <property type="entry name" value="Ankyrin_rpt"/>
</dbReference>
<feature type="repeat" description="ANK" evidence="6">
    <location>
        <begin position="640"/>
        <end position="673"/>
    </location>
</feature>
<feature type="compositionally biased region" description="Pro residues" evidence="7">
    <location>
        <begin position="406"/>
        <end position="418"/>
    </location>
</feature>
<dbReference type="InterPro" id="IPR036770">
    <property type="entry name" value="Ankyrin_rpt-contain_sf"/>
</dbReference>
<feature type="repeat" description="ANK" evidence="6">
    <location>
        <begin position="674"/>
        <end position="706"/>
    </location>
</feature>
<keyword evidence="5" id="KW-0539">Nucleus</keyword>
<feature type="region of interest" description="Disordered" evidence="7">
    <location>
        <begin position="1"/>
        <end position="85"/>
    </location>
</feature>
<evidence type="ECO:0000256" key="7">
    <source>
        <dbReference type="SAM" id="MobiDB-lite"/>
    </source>
</evidence>
<reference evidence="8" key="2">
    <citation type="submission" date="2014-06" db="EMBL/GenBank/DDBJ databases">
        <authorList>
            <person name="Aslett M."/>
        </authorList>
    </citation>
    <scope>NUCLEOTIDE SEQUENCE</scope>
</reference>
<feature type="compositionally biased region" description="Polar residues" evidence="7">
    <location>
        <begin position="327"/>
        <end position="343"/>
    </location>
</feature>
<evidence type="ECO:0000256" key="4">
    <source>
        <dbReference type="ARBA" id="ARBA00023043"/>
    </source>
</evidence>
<accession>A0A068WQY5</accession>
<name>A0A068WQY5_ECHGR</name>
<evidence type="ECO:0000256" key="3">
    <source>
        <dbReference type="ARBA" id="ARBA00022737"/>
    </source>
</evidence>
<feature type="compositionally biased region" description="Low complexity" evidence="7">
    <location>
        <begin position="502"/>
        <end position="512"/>
    </location>
</feature>
<keyword evidence="4 6" id="KW-0040">ANK repeat</keyword>
<feature type="region of interest" description="Disordered" evidence="7">
    <location>
        <begin position="573"/>
        <end position="600"/>
    </location>
</feature>
<dbReference type="SMART" id="SM00248">
    <property type="entry name" value="ANK"/>
    <property type="match status" value="2"/>
</dbReference>
<feature type="compositionally biased region" description="Low complexity" evidence="7">
    <location>
        <begin position="384"/>
        <end position="400"/>
    </location>
</feature>
<protein>
    <submittedName>
        <fullName evidence="8 10">Apoptosis stimulating of P53</fullName>
    </submittedName>
</protein>
<reference evidence="8 9" key="1">
    <citation type="journal article" date="2013" name="Nature">
        <title>The genomes of four tapeworm species reveal adaptations to parasitism.</title>
        <authorList>
            <person name="Tsai I.J."/>
            <person name="Zarowiecki M."/>
            <person name="Holroyd N."/>
            <person name="Garciarrubio A."/>
            <person name="Sanchez-Flores A."/>
            <person name="Brooks K.L."/>
            <person name="Tracey A."/>
            <person name="Bobes R.J."/>
            <person name="Fragoso G."/>
            <person name="Sciutto E."/>
            <person name="Aslett M."/>
            <person name="Beasley H."/>
            <person name="Bennett H.M."/>
            <person name="Cai J."/>
            <person name="Camicia F."/>
            <person name="Clark R."/>
            <person name="Cucher M."/>
            <person name="De Silva N."/>
            <person name="Day T.A."/>
            <person name="Deplazes P."/>
            <person name="Estrada K."/>
            <person name="Fernandez C."/>
            <person name="Holland P.W."/>
            <person name="Hou J."/>
            <person name="Hu S."/>
            <person name="Huckvale T."/>
            <person name="Hung S.S."/>
            <person name="Kamenetzky L."/>
            <person name="Keane J.A."/>
            <person name="Kiss F."/>
            <person name="Koziol U."/>
            <person name="Lambert O."/>
            <person name="Liu K."/>
            <person name="Luo X."/>
            <person name="Luo Y."/>
            <person name="Macchiaroli N."/>
            <person name="Nichol S."/>
            <person name="Paps J."/>
            <person name="Parkinson J."/>
            <person name="Pouchkina-Stantcheva N."/>
            <person name="Riddiford N."/>
            <person name="Rosenzvit M."/>
            <person name="Salinas G."/>
            <person name="Wasmuth J.D."/>
            <person name="Zamanian M."/>
            <person name="Zheng Y."/>
            <person name="Cai X."/>
            <person name="Soberon X."/>
            <person name="Olson P.D."/>
            <person name="Laclette J.P."/>
            <person name="Brehm K."/>
            <person name="Berriman M."/>
            <person name="Garciarrubio A."/>
            <person name="Bobes R.J."/>
            <person name="Fragoso G."/>
            <person name="Sanchez-Flores A."/>
            <person name="Estrada K."/>
            <person name="Cevallos M.A."/>
            <person name="Morett E."/>
            <person name="Gonzalez V."/>
            <person name="Portillo T."/>
            <person name="Ochoa-Leyva A."/>
            <person name="Jose M.V."/>
            <person name="Sciutto E."/>
            <person name="Landa A."/>
            <person name="Jimenez L."/>
            <person name="Valdes V."/>
            <person name="Carrero J.C."/>
            <person name="Larralde C."/>
            <person name="Morales-Montor J."/>
            <person name="Limon-Lason J."/>
            <person name="Soberon X."/>
            <person name="Laclette J.P."/>
        </authorList>
    </citation>
    <scope>NUCLEOTIDE SEQUENCE [LARGE SCALE GENOMIC DNA]</scope>
</reference>
<dbReference type="InterPro" id="IPR047163">
    <property type="entry name" value="ASPP1/2"/>
</dbReference>
<evidence type="ECO:0000256" key="6">
    <source>
        <dbReference type="PROSITE-ProRule" id="PRU00023"/>
    </source>
</evidence>
<dbReference type="PROSITE" id="PS50088">
    <property type="entry name" value="ANK_REPEAT"/>
    <property type="match status" value="2"/>
</dbReference>
<feature type="compositionally biased region" description="Pro residues" evidence="7">
    <location>
        <begin position="48"/>
        <end position="63"/>
    </location>
</feature>
<feature type="region of interest" description="Disordered" evidence="7">
    <location>
        <begin position="318"/>
        <end position="421"/>
    </location>
</feature>
<dbReference type="PROSITE" id="PS50297">
    <property type="entry name" value="ANK_REP_REGION"/>
    <property type="match status" value="2"/>
</dbReference>
<feature type="region of interest" description="Disordered" evidence="7">
    <location>
        <begin position="435"/>
        <end position="455"/>
    </location>
</feature>
<dbReference type="SUPFAM" id="SSF48403">
    <property type="entry name" value="Ankyrin repeat"/>
    <property type="match status" value="1"/>
</dbReference>
<evidence type="ECO:0000313" key="8">
    <source>
        <dbReference type="EMBL" id="CDS22548.1"/>
    </source>
</evidence>
<dbReference type="Proteomes" id="UP000492820">
    <property type="component" value="Unassembled WGS sequence"/>
</dbReference>
<proteinExistence type="predicted"/>
<dbReference type="GO" id="GO:0006915">
    <property type="term" value="P:apoptotic process"/>
    <property type="evidence" value="ECO:0007669"/>
    <property type="project" value="UniProtKB-KW"/>
</dbReference>
<feature type="compositionally biased region" description="Basic and acidic residues" evidence="7">
    <location>
        <begin position="443"/>
        <end position="454"/>
    </location>
</feature>
<dbReference type="GO" id="GO:0002039">
    <property type="term" value="F:p53 binding"/>
    <property type="evidence" value="ECO:0007669"/>
    <property type="project" value="InterPro"/>
</dbReference>
<dbReference type="GO" id="GO:0042981">
    <property type="term" value="P:regulation of apoptotic process"/>
    <property type="evidence" value="ECO:0007669"/>
    <property type="project" value="InterPro"/>
</dbReference>
<comment type="subcellular location">
    <subcellularLocation>
        <location evidence="1">Nucleus</location>
    </subcellularLocation>
</comment>
<evidence type="ECO:0000256" key="2">
    <source>
        <dbReference type="ARBA" id="ARBA00022703"/>
    </source>
</evidence>
<feature type="region of interest" description="Disordered" evidence="7">
    <location>
        <begin position="846"/>
        <end position="928"/>
    </location>
</feature>
<sequence length="928" mass="101290">MPPVICASNYPRQNHSTSYQTPISSEERAPAAPIPARRQFSNHHYHLPPNPPLQRLRSPPPPSQHQQQHQPFPPLPMHQSQSHFTIQMPSSRGTAFKKLNNTAAPPPYDSLRSVIGNPANQRTHHATGPPLPVYFSPSLTASPTPQMRNRNATPNVGTPVGGAILPGAKKTSPLPSTRLQHQRPEVLSPMYQLPEFVNSPPRNLEVSPKQKARLNELRREKAAYEQLWRKNNQLASSNAAMENQVAVKDRELKSCTRRSEELSTKLDTIRKWCEWLVQPPNSQLARPDRSPYFETNEDTTRWKRAFDELCRLDRKIGNLRSQRRSHPTVSRLNATKPSTTSSPAHFPPSELPPKPSTERSGRHSSAGAQKRDFTPTPSPRLNRPASAPVDKDAPAAAVAAGTTKLSPPPPRPSLPAPSPILHKARFASRKEINATYLTPPQWRNEHTDEYKRTASENLQAQLASQQLQSIEVLLPEAKRLSLTDAPSSVSEVAIPYSEEDSTSAGSSSSSLETPKPVRKVIGGPGSRVVDGSEDSAIADTDGSPIVSQESPKKVRSEEGLNAGTKPILRKAVGDGEEVEERGEEEGEELKAMDKVDPGSPKTGVRFHPLALLLDAALEGDLALVKKAAGEVSDVSEANDEGITALHNAVCAGRVEVVEFLVREAGADVNAGDTDGWTPLHCAASCGNVRLARLLVEHGAALHARTLSDHETALEKCDQADADAECERYLSAELGLLGSADSGRVFALFPRGLEAAGPGSPDANIEPDELPIWPNEELRIINRSPVGEPDWMLAEKVGGDGDTLPQQGLVPRAFISRFRIVRVPPASRPMPLPPPDSVGRFSRIFQSPSPIEEEEEDGQEDGRVSYMENELGEDDGSPQMVERAGDEEEEEEEILTVEVNNHDANDETDMPLNGSSDISSEEKAVRTAM</sequence>
<evidence type="ECO:0000256" key="1">
    <source>
        <dbReference type="ARBA" id="ARBA00004123"/>
    </source>
</evidence>
<dbReference type="EMBL" id="LK028587">
    <property type="protein sequence ID" value="CDS22548.1"/>
    <property type="molecule type" value="Genomic_DNA"/>
</dbReference>
<feature type="compositionally biased region" description="Acidic residues" evidence="7">
    <location>
        <begin position="574"/>
        <end position="587"/>
    </location>
</feature>
<feature type="region of interest" description="Disordered" evidence="7">
    <location>
        <begin position="480"/>
        <end position="561"/>
    </location>
</feature>
<dbReference type="OrthoDB" id="10038642at2759"/>
<feature type="compositionally biased region" description="Basic and acidic residues" evidence="7">
    <location>
        <begin position="919"/>
        <end position="928"/>
    </location>
</feature>
<dbReference type="Pfam" id="PF12796">
    <property type="entry name" value="Ank_2"/>
    <property type="match status" value="1"/>
</dbReference>
<dbReference type="PANTHER" id="PTHR24131">
    <property type="entry name" value="APOPTOSIS-STIMULATING OF P53 PROTEIN"/>
    <property type="match status" value="1"/>
</dbReference>
<dbReference type="PANTHER" id="PTHR24131:SF10">
    <property type="entry name" value="ANKYRIN-REPEAT, SH3-DOMAIN, AND PROLINE-RICH-REGION CONTAINING PROTEIN, ISOFORM B"/>
    <property type="match status" value="1"/>
</dbReference>
<evidence type="ECO:0000256" key="5">
    <source>
        <dbReference type="ARBA" id="ARBA00023242"/>
    </source>
</evidence>
<evidence type="ECO:0000313" key="10">
    <source>
        <dbReference type="WBParaSite" id="EgrG_001170300"/>
    </source>
</evidence>
<organism evidence="8">
    <name type="scientific">Echinococcus granulosus</name>
    <name type="common">Hydatid tapeworm</name>
    <dbReference type="NCBI Taxonomy" id="6210"/>
    <lineage>
        <taxon>Eukaryota</taxon>
        <taxon>Metazoa</taxon>
        <taxon>Spiralia</taxon>
        <taxon>Lophotrochozoa</taxon>
        <taxon>Platyhelminthes</taxon>
        <taxon>Cestoda</taxon>
        <taxon>Eucestoda</taxon>
        <taxon>Cyclophyllidea</taxon>
        <taxon>Taeniidae</taxon>
        <taxon>Echinococcus</taxon>
        <taxon>Echinococcus granulosus group</taxon>
    </lineage>
</organism>